<evidence type="ECO:0008006" key="4">
    <source>
        <dbReference type="Google" id="ProtNLM"/>
    </source>
</evidence>
<evidence type="ECO:0000313" key="2">
    <source>
        <dbReference type="EMBL" id="CDM66231.1"/>
    </source>
</evidence>
<dbReference type="STRING" id="454194.PYK22_02246"/>
<proteinExistence type="predicted"/>
<keyword evidence="1" id="KW-1133">Transmembrane helix</keyword>
<dbReference type="AlphaFoldDB" id="A0A0B6WYR0"/>
<name>A0A0B6WYR0_9BACT</name>
<evidence type="ECO:0000256" key="1">
    <source>
        <dbReference type="SAM" id="Phobius"/>
    </source>
</evidence>
<sequence length="49" mass="5569">MLWRVAAILLIIWSIGWIIGKGGMWHIFLLCAIGVGFVQLVADWRTSQK</sequence>
<reference evidence="2 3" key="2">
    <citation type="submission" date="2015-01" db="EMBL/GenBank/DDBJ databases">
        <title>Complete genome sequence of Pyrinomonas methylaliphatogenes type strain K22T.</title>
        <authorList>
            <person name="Lee K.C.Y."/>
            <person name="Power J.F."/>
            <person name="Dunfield P.F."/>
            <person name="Morgan X.C."/>
            <person name="Huttenhower C."/>
            <person name="Stott M.B."/>
        </authorList>
    </citation>
    <scope>NUCLEOTIDE SEQUENCE [LARGE SCALE GENOMIC DNA]</scope>
    <source>
        <strain evidence="2 3">K22</strain>
    </source>
</reference>
<organism evidence="2 3">
    <name type="scientific">Pyrinomonas methylaliphatogenes</name>
    <dbReference type="NCBI Taxonomy" id="454194"/>
    <lineage>
        <taxon>Bacteria</taxon>
        <taxon>Pseudomonadati</taxon>
        <taxon>Acidobacteriota</taxon>
        <taxon>Blastocatellia</taxon>
        <taxon>Blastocatellales</taxon>
        <taxon>Pyrinomonadaceae</taxon>
        <taxon>Pyrinomonas</taxon>
    </lineage>
</organism>
<dbReference type="EMBL" id="CBXV010000007">
    <property type="protein sequence ID" value="CDM66231.1"/>
    <property type="molecule type" value="Genomic_DNA"/>
</dbReference>
<feature type="transmembrane region" description="Helical" evidence="1">
    <location>
        <begin position="26"/>
        <end position="44"/>
    </location>
</feature>
<keyword evidence="1" id="KW-0812">Transmembrane</keyword>
<reference evidence="2 3" key="1">
    <citation type="submission" date="2013-12" db="EMBL/GenBank/DDBJ databases">
        <authorList>
            <person name="Stott M."/>
        </authorList>
    </citation>
    <scope>NUCLEOTIDE SEQUENCE [LARGE SCALE GENOMIC DNA]</scope>
    <source>
        <strain evidence="2 3">K22</strain>
    </source>
</reference>
<dbReference type="Proteomes" id="UP000031518">
    <property type="component" value="Unassembled WGS sequence"/>
</dbReference>
<gene>
    <name evidence="2" type="ORF">PYK22_02246</name>
</gene>
<keyword evidence="3" id="KW-1185">Reference proteome</keyword>
<evidence type="ECO:0000313" key="3">
    <source>
        <dbReference type="Proteomes" id="UP000031518"/>
    </source>
</evidence>
<keyword evidence="1" id="KW-0472">Membrane</keyword>
<protein>
    <recommendedName>
        <fullName evidence="4">Lmo0937 family membrane protein</fullName>
    </recommendedName>
</protein>
<accession>A0A0B6WYR0</accession>